<evidence type="ECO:0000313" key="2">
    <source>
        <dbReference type="EMBL" id="KAJ8553157.1"/>
    </source>
</evidence>
<protein>
    <submittedName>
        <fullName evidence="2">Uncharacterized protein</fullName>
    </submittedName>
</protein>
<organism evidence="2 3">
    <name type="scientific">Anisodus acutangulus</name>
    <dbReference type="NCBI Taxonomy" id="402998"/>
    <lineage>
        <taxon>Eukaryota</taxon>
        <taxon>Viridiplantae</taxon>
        <taxon>Streptophyta</taxon>
        <taxon>Embryophyta</taxon>
        <taxon>Tracheophyta</taxon>
        <taxon>Spermatophyta</taxon>
        <taxon>Magnoliopsida</taxon>
        <taxon>eudicotyledons</taxon>
        <taxon>Gunneridae</taxon>
        <taxon>Pentapetalae</taxon>
        <taxon>asterids</taxon>
        <taxon>lamiids</taxon>
        <taxon>Solanales</taxon>
        <taxon>Solanaceae</taxon>
        <taxon>Solanoideae</taxon>
        <taxon>Hyoscyameae</taxon>
        <taxon>Anisodus</taxon>
    </lineage>
</organism>
<evidence type="ECO:0000313" key="3">
    <source>
        <dbReference type="Proteomes" id="UP001152561"/>
    </source>
</evidence>
<dbReference type="PANTHER" id="PTHR34380:SF3">
    <property type="entry name" value="FRIGIDA-LIKE PROTEIN"/>
    <property type="match status" value="1"/>
</dbReference>
<feature type="compositionally biased region" description="Polar residues" evidence="1">
    <location>
        <begin position="8"/>
        <end position="28"/>
    </location>
</feature>
<reference evidence="3" key="1">
    <citation type="journal article" date="2023" name="Proc. Natl. Acad. Sci. U.S.A.">
        <title>Genomic and structural basis for evolution of tropane alkaloid biosynthesis.</title>
        <authorList>
            <person name="Wanga Y.-J."/>
            <person name="Taina T."/>
            <person name="Yua J.-Y."/>
            <person name="Lia J."/>
            <person name="Xua B."/>
            <person name="Chenc J."/>
            <person name="D'Auriad J.C."/>
            <person name="Huanga J.-P."/>
            <person name="Huanga S.-X."/>
        </authorList>
    </citation>
    <scope>NUCLEOTIDE SEQUENCE [LARGE SCALE GENOMIC DNA]</scope>
    <source>
        <strain evidence="3">cv. KIB-2019</strain>
    </source>
</reference>
<comment type="caution">
    <text evidence="2">The sequence shown here is derived from an EMBL/GenBank/DDBJ whole genome shotgun (WGS) entry which is preliminary data.</text>
</comment>
<keyword evidence="3" id="KW-1185">Reference proteome</keyword>
<dbReference type="Proteomes" id="UP001152561">
    <property type="component" value="Unassembled WGS sequence"/>
</dbReference>
<evidence type="ECO:0000256" key="1">
    <source>
        <dbReference type="SAM" id="MobiDB-lite"/>
    </source>
</evidence>
<dbReference type="OrthoDB" id="1302240at2759"/>
<dbReference type="PANTHER" id="PTHR34380">
    <property type="entry name" value="BNAA03G12380D PROTEIN"/>
    <property type="match status" value="1"/>
</dbReference>
<name>A0A9Q1MAE4_9SOLA</name>
<dbReference type="EMBL" id="JAJAGQ010000009">
    <property type="protein sequence ID" value="KAJ8553157.1"/>
    <property type="molecule type" value="Genomic_DNA"/>
</dbReference>
<feature type="region of interest" description="Disordered" evidence="1">
    <location>
        <begin position="1"/>
        <end position="28"/>
    </location>
</feature>
<feature type="region of interest" description="Disordered" evidence="1">
    <location>
        <begin position="67"/>
        <end position="96"/>
    </location>
</feature>
<proteinExistence type="predicted"/>
<gene>
    <name evidence="2" type="ORF">K7X08_020550</name>
</gene>
<dbReference type="AlphaFoldDB" id="A0A9Q1MAE4"/>
<accession>A0A9Q1MAE4</accession>
<sequence length="256" mass="28624">MLHMLSCRASSNQLGPENGDPTKNPSACETVDCSKNNLNAVSNKPESSPVILIIDRDDKMATNEMEVHMQDSSNSTQKRKRSTNEGENDDGSSFGRQTAVLIPELVSGGNHSSKIARVVPRPEQNLGFIRRCEDKVGVSNGNDSDTDNNSCSTKEIDMMFERIRKGRKWLAEADLRLAFEKDPELCLNADDELSITALGKYLIDEDPEKKLRRTMSEVNPKDHGKCKQLAIRYCHQLFQLYHSKKDHLFCPGAGIL</sequence>